<accession>A0A2U3KP52</accession>
<dbReference type="AlphaFoldDB" id="A0A2U3KP52"/>
<dbReference type="Proteomes" id="UP000238701">
    <property type="component" value="Unassembled WGS sequence"/>
</dbReference>
<proteinExistence type="predicted"/>
<protein>
    <submittedName>
        <fullName evidence="2">YecA family protein</fullName>
    </submittedName>
</protein>
<sequence length="91" mass="10394">MVPIFMFHYEHDTDPKMRPKPISPEQREDVIVHMAAGLLQAYRYFREHRQVSPSAHRSEPRHNVSKVGRNDPCPCGSGKKYKKCCGGASVN</sequence>
<dbReference type="InterPro" id="IPR004027">
    <property type="entry name" value="SEC_C_motif"/>
</dbReference>
<feature type="compositionally biased region" description="Low complexity" evidence="1">
    <location>
        <begin position="73"/>
        <end position="91"/>
    </location>
</feature>
<dbReference type="OrthoDB" id="1551443at2"/>
<evidence type="ECO:0000313" key="3">
    <source>
        <dbReference type="Proteomes" id="UP000238701"/>
    </source>
</evidence>
<name>A0A2U3KP52_9BACT</name>
<reference evidence="3" key="1">
    <citation type="submission" date="2018-02" db="EMBL/GenBank/DDBJ databases">
        <authorList>
            <person name="Hausmann B."/>
        </authorList>
    </citation>
    <scope>NUCLEOTIDE SEQUENCE [LARGE SCALE GENOMIC DNA]</scope>
    <source>
        <strain evidence="3">Peat soil MAG SbA1</strain>
    </source>
</reference>
<dbReference type="SUPFAM" id="SSF103642">
    <property type="entry name" value="Sec-C motif"/>
    <property type="match status" value="1"/>
</dbReference>
<gene>
    <name evidence="2" type="ORF">SBA1_350047</name>
</gene>
<dbReference type="EMBL" id="OMOD01000128">
    <property type="protein sequence ID" value="SPF41329.1"/>
    <property type="molecule type" value="Genomic_DNA"/>
</dbReference>
<dbReference type="PANTHER" id="PTHR33747">
    <property type="entry name" value="UPF0225 PROTEIN SCO1677"/>
    <property type="match status" value="1"/>
</dbReference>
<feature type="region of interest" description="Disordered" evidence="1">
    <location>
        <begin position="49"/>
        <end position="91"/>
    </location>
</feature>
<evidence type="ECO:0000256" key="1">
    <source>
        <dbReference type="SAM" id="MobiDB-lite"/>
    </source>
</evidence>
<evidence type="ECO:0000313" key="2">
    <source>
        <dbReference type="EMBL" id="SPF41329.1"/>
    </source>
</evidence>
<dbReference type="Pfam" id="PF02810">
    <property type="entry name" value="SEC-C"/>
    <property type="match status" value="1"/>
</dbReference>
<dbReference type="Gene3D" id="3.10.450.50">
    <property type="match status" value="1"/>
</dbReference>
<dbReference type="PANTHER" id="PTHR33747:SF1">
    <property type="entry name" value="ADENYLATE CYCLASE-ASSOCIATED CAP C-TERMINAL DOMAIN-CONTAINING PROTEIN"/>
    <property type="match status" value="1"/>
</dbReference>
<organism evidence="2 3">
    <name type="scientific">Candidatus Sulfotelmatobacter kueseliae</name>
    <dbReference type="NCBI Taxonomy" id="2042962"/>
    <lineage>
        <taxon>Bacteria</taxon>
        <taxon>Pseudomonadati</taxon>
        <taxon>Acidobacteriota</taxon>
        <taxon>Terriglobia</taxon>
        <taxon>Terriglobales</taxon>
        <taxon>Candidatus Korobacteraceae</taxon>
        <taxon>Candidatus Sulfotelmatobacter</taxon>
    </lineage>
</organism>
<feature type="compositionally biased region" description="Basic and acidic residues" evidence="1">
    <location>
        <begin position="49"/>
        <end position="62"/>
    </location>
</feature>